<evidence type="ECO:0000313" key="1">
    <source>
        <dbReference type="EMBL" id="GAX84515.1"/>
    </source>
</evidence>
<name>A0A250XN58_9CHLO</name>
<comment type="caution">
    <text evidence="1">The sequence shown here is derived from an EMBL/GenBank/DDBJ whole genome shotgun (WGS) entry which is preliminary data.</text>
</comment>
<organism evidence="1 2">
    <name type="scientific">Chlamydomonas eustigma</name>
    <dbReference type="NCBI Taxonomy" id="1157962"/>
    <lineage>
        <taxon>Eukaryota</taxon>
        <taxon>Viridiplantae</taxon>
        <taxon>Chlorophyta</taxon>
        <taxon>core chlorophytes</taxon>
        <taxon>Chlorophyceae</taxon>
        <taxon>CS clade</taxon>
        <taxon>Chlamydomonadales</taxon>
        <taxon>Chlamydomonadaceae</taxon>
        <taxon>Chlamydomonas</taxon>
    </lineage>
</organism>
<accession>A0A250XN58</accession>
<proteinExistence type="predicted"/>
<dbReference type="OrthoDB" id="557071at2759"/>
<dbReference type="Proteomes" id="UP000232323">
    <property type="component" value="Unassembled WGS sequence"/>
</dbReference>
<gene>
    <name evidence="1" type="ORF">CEUSTIGMA_g11935.t1</name>
</gene>
<reference evidence="1 2" key="1">
    <citation type="submission" date="2017-08" db="EMBL/GenBank/DDBJ databases">
        <title>Acidophilic green algal genome provides insights into adaptation to an acidic environment.</title>
        <authorList>
            <person name="Hirooka S."/>
            <person name="Hirose Y."/>
            <person name="Kanesaki Y."/>
            <person name="Higuchi S."/>
            <person name="Fujiwara T."/>
            <person name="Onuma R."/>
            <person name="Era A."/>
            <person name="Ohbayashi R."/>
            <person name="Uzuka A."/>
            <person name="Nozaki H."/>
            <person name="Yoshikawa H."/>
            <person name="Miyagishima S.Y."/>
        </authorList>
    </citation>
    <scope>NUCLEOTIDE SEQUENCE [LARGE SCALE GENOMIC DNA]</scope>
    <source>
        <strain evidence="1 2">NIES-2499</strain>
    </source>
</reference>
<keyword evidence="2" id="KW-1185">Reference proteome</keyword>
<evidence type="ECO:0000313" key="2">
    <source>
        <dbReference type="Proteomes" id="UP000232323"/>
    </source>
</evidence>
<sequence length="496" mass="55568">MAVSTMLPDGRYLYISLRDRDRSLRTELVAPRIGLAEDGCYLECVGDDRCCEGARVRLDGAVIPPYHSVDVPAWLVSGVVTTSSEYVTGYLPMLAACVRRSFKLVGDSLDHDVPDIDVRLRVRADLERAVVDVTANGIVVDTCELVRKSGIDLTHRMTALIYNALVTSVYAYGALKTLRTDICDALGEDINSPKLVCLCCSRVASKTTGPGFSKCVRCLQAWYCEGDCLNRHRARCTTGNACLDLEIRDLLINGRINIYYMVGLYGGNPAVMKLTRKQYYTESGATSARYKTERWNRGIQTHLDALSTASTKGVSWTAHEWCLIERGRHQEALWSEYLKPRWARLRLSLYGGKKRVFANFFNRLSVRLPFPAGGRLVIAYGNAKFAPGGPGEQSVPTTRAYKECASRVATYSTDEFRTSKVHCRDDSTLQLLRGSDRRFSLRGLLYNPDLNKFVSRDLNAALNIRRCLVGPKPAILCREGVTQRLEQHIVKVLRRR</sequence>
<dbReference type="AlphaFoldDB" id="A0A250XN58"/>
<dbReference type="STRING" id="1157962.A0A250XN58"/>
<protein>
    <submittedName>
        <fullName evidence="1">Uncharacterized protein</fullName>
    </submittedName>
</protein>
<dbReference type="EMBL" id="BEGY01000127">
    <property type="protein sequence ID" value="GAX84515.1"/>
    <property type="molecule type" value="Genomic_DNA"/>
</dbReference>